<evidence type="ECO:0000256" key="2">
    <source>
        <dbReference type="ARBA" id="ARBA00012295"/>
    </source>
</evidence>
<gene>
    <name evidence="8" type="ORF">C2845_PM04G17510</name>
</gene>
<dbReference type="Gene3D" id="3.10.410.10">
    <property type="entry name" value="Formyltetrahydrofolate synthetase, domain 3"/>
    <property type="match status" value="1"/>
</dbReference>
<dbReference type="EMBL" id="PQIB02000011">
    <property type="protein sequence ID" value="RLM86953.1"/>
    <property type="molecule type" value="Genomic_DNA"/>
</dbReference>
<evidence type="ECO:0000313" key="9">
    <source>
        <dbReference type="Proteomes" id="UP000275267"/>
    </source>
</evidence>
<evidence type="ECO:0000256" key="1">
    <source>
        <dbReference type="ARBA" id="ARBA00004777"/>
    </source>
</evidence>
<dbReference type="GO" id="GO:0035999">
    <property type="term" value="P:tetrahydrofolate interconversion"/>
    <property type="evidence" value="ECO:0007669"/>
    <property type="project" value="UniProtKB-UniPathway"/>
</dbReference>
<proteinExistence type="predicted"/>
<evidence type="ECO:0000256" key="4">
    <source>
        <dbReference type="ARBA" id="ARBA00022598"/>
    </source>
</evidence>
<dbReference type="InterPro" id="IPR000559">
    <property type="entry name" value="Formate_THF_ligase"/>
</dbReference>
<evidence type="ECO:0000313" key="8">
    <source>
        <dbReference type="EMBL" id="RLM86953.1"/>
    </source>
</evidence>
<dbReference type="CDD" id="cd00477">
    <property type="entry name" value="FTHFS"/>
    <property type="match status" value="1"/>
</dbReference>
<comment type="caution">
    <text evidence="8">The sequence shown here is derived from an EMBL/GenBank/DDBJ whole genome shotgun (WGS) entry which is preliminary data.</text>
</comment>
<comment type="pathway">
    <text evidence="1">One-carbon metabolism; tetrahydrofolate interconversion.</text>
</comment>
<dbReference type="InterPro" id="IPR020628">
    <property type="entry name" value="Formate_THF_ligase_CS"/>
</dbReference>
<dbReference type="FunFam" id="3.40.50.300:FF:001123">
    <property type="entry name" value="C-1-tetrahydrofolate synthase, cytoplasmic isoform X2"/>
    <property type="match status" value="1"/>
</dbReference>
<dbReference type="OrthoDB" id="5126881at2759"/>
<dbReference type="InterPro" id="IPR027417">
    <property type="entry name" value="P-loop_NTPase"/>
</dbReference>
<dbReference type="Gene3D" id="3.40.50.300">
    <property type="entry name" value="P-loop containing nucleotide triphosphate hydrolases"/>
    <property type="match status" value="2"/>
</dbReference>
<feature type="region of interest" description="Disordered" evidence="7">
    <location>
        <begin position="43"/>
        <end position="70"/>
    </location>
</feature>
<evidence type="ECO:0000256" key="5">
    <source>
        <dbReference type="ARBA" id="ARBA00022741"/>
    </source>
</evidence>
<keyword evidence="6" id="KW-0067">ATP-binding</keyword>
<sequence length="664" mass="71069">MDLPAPPTNYPKTLTSPILCRRRPDAGAARRQEAINNCASRRLPRPIVSPPRGPSVRHHSLLQPAPPGPASDRVIARSSAVVAQPPLPPPLLLPEMPSPTIRRLDVASPVPADIDIANSVEPLPIADIAAELGLGPEHYDLYGRYKAKVLLSVLDDLKAQQDGYYVVVGGITPTPLGEGKSTTTVGLCQALGAFLDKKSDKALFNRLCPANKEGKRRFADVMLKRLTKLGISKTDPNELTPDEVRRFARLDIDPESITWRRVMDVNDRFLRKITIGQGPEEKGMVRETGFDISVASEIMAVLALTTSLADMRERLGRMVIGNSKSGEPITADDLGVGGALTVLMKDAIHPTLMQTLEGTPVLVHAGPFANIAHGNSSIVADKIALKLVGKGGFVVTEAGFGADIGTEKFMDIKCRYSGLVPQCAIIVATIRALKMHGGGPDVVAGKPLDHAYVSENVALVEAGCVNLAKHIANTRSYGVNVVVAINKFASDTEAEMNAVRNASMAAGAFDAVVCTHHAHGGKGAVELGLAVQRACESQLEPLKFLYPLESSIKEKIESIAKFYGASGVEYSEQAEKQIEMYTKQGFSNLPICMAKTQYSFSHVPSMKGAPTGFVLPIRDVRASIGAGFIYPLVGTMSTMPGLPTRPCFYEIDVDTATGKVMGLS</sequence>
<dbReference type="FunFam" id="3.10.410.10:FF:000001">
    <property type="entry name" value="Putative formate--tetrahydrofolate ligase"/>
    <property type="match status" value="1"/>
</dbReference>
<dbReference type="SUPFAM" id="SSF52540">
    <property type="entry name" value="P-loop containing nucleoside triphosphate hydrolases"/>
    <property type="match status" value="1"/>
</dbReference>
<evidence type="ECO:0000256" key="3">
    <source>
        <dbReference type="ARBA" id="ARBA00022563"/>
    </source>
</evidence>
<dbReference type="GO" id="GO:0005524">
    <property type="term" value="F:ATP binding"/>
    <property type="evidence" value="ECO:0007669"/>
    <property type="project" value="UniProtKB-KW"/>
</dbReference>
<evidence type="ECO:0000256" key="7">
    <source>
        <dbReference type="SAM" id="MobiDB-lite"/>
    </source>
</evidence>
<dbReference type="PROSITE" id="PS00722">
    <property type="entry name" value="FTHFS_2"/>
    <property type="match status" value="1"/>
</dbReference>
<dbReference type="Proteomes" id="UP000275267">
    <property type="component" value="Unassembled WGS sequence"/>
</dbReference>
<keyword evidence="4 8" id="KW-0436">Ligase</keyword>
<reference evidence="9" key="1">
    <citation type="journal article" date="2019" name="Nat. Commun.">
        <title>The genome of broomcorn millet.</title>
        <authorList>
            <person name="Zou C."/>
            <person name="Miki D."/>
            <person name="Li D."/>
            <person name="Tang Q."/>
            <person name="Xiao L."/>
            <person name="Rajput S."/>
            <person name="Deng P."/>
            <person name="Jia W."/>
            <person name="Huang R."/>
            <person name="Zhang M."/>
            <person name="Sun Y."/>
            <person name="Hu J."/>
            <person name="Fu X."/>
            <person name="Schnable P.S."/>
            <person name="Li F."/>
            <person name="Zhang H."/>
            <person name="Feng B."/>
            <person name="Zhu X."/>
            <person name="Liu R."/>
            <person name="Schnable J.C."/>
            <person name="Zhu J.-K."/>
            <person name="Zhang H."/>
        </authorList>
    </citation>
    <scope>NUCLEOTIDE SEQUENCE [LARGE SCALE GENOMIC DNA]</scope>
</reference>
<evidence type="ECO:0000256" key="6">
    <source>
        <dbReference type="ARBA" id="ARBA00022840"/>
    </source>
</evidence>
<protein>
    <recommendedName>
        <fullName evidence="2">formate--tetrahydrofolate ligase</fullName>
        <ecNumber evidence="2">6.3.4.3</ecNumber>
    </recommendedName>
</protein>
<dbReference type="Gene3D" id="3.30.1510.10">
    <property type="entry name" value="Domain 2, N(10)-formyltetrahydrofolate synthetase"/>
    <property type="match status" value="1"/>
</dbReference>
<accession>A0A3L6QTE1</accession>
<dbReference type="Pfam" id="PF01268">
    <property type="entry name" value="FTHFS"/>
    <property type="match status" value="2"/>
</dbReference>
<dbReference type="GO" id="GO:0004329">
    <property type="term" value="F:formate-tetrahydrofolate ligase activity"/>
    <property type="evidence" value="ECO:0007669"/>
    <property type="project" value="UniProtKB-EC"/>
</dbReference>
<keyword evidence="5" id="KW-0547">Nucleotide-binding</keyword>
<keyword evidence="9" id="KW-1185">Reference proteome</keyword>
<organism evidence="8 9">
    <name type="scientific">Panicum miliaceum</name>
    <name type="common">Proso millet</name>
    <name type="synonym">Broomcorn millet</name>
    <dbReference type="NCBI Taxonomy" id="4540"/>
    <lineage>
        <taxon>Eukaryota</taxon>
        <taxon>Viridiplantae</taxon>
        <taxon>Streptophyta</taxon>
        <taxon>Embryophyta</taxon>
        <taxon>Tracheophyta</taxon>
        <taxon>Spermatophyta</taxon>
        <taxon>Magnoliopsida</taxon>
        <taxon>Liliopsida</taxon>
        <taxon>Poales</taxon>
        <taxon>Poaceae</taxon>
        <taxon>PACMAD clade</taxon>
        <taxon>Panicoideae</taxon>
        <taxon>Panicodae</taxon>
        <taxon>Paniceae</taxon>
        <taxon>Panicinae</taxon>
        <taxon>Panicum</taxon>
        <taxon>Panicum sect. Panicum</taxon>
    </lineage>
</organism>
<dbReference type="STRING" id="4540.A0A3L6QTE1"/>
<dbReference type="AlphaFoldDB" id="A0A3L6QTE1"/>
<dbReference type="UniPathway" id="UPA00193"/>
<keyword evidence="3" id="KW-0554">One-carbon metabolism</keyword>
<name>A0A3L6QTE1_PANMI</name>
<dbReference type="EC" id="6.3.4.3" evidence="2"/>
<dbReference type="FunFam" id="3.30.1510.10:FF:000003">
    <property type="entry name" value="Formate--tetrahydrofolate ligase"/>
    <property type="match status" value="1"/>
</dbReference>